<keyword evidence="2" id="KW-0732">Signal</keyword>
<organism evidence="3 4">
    <name type="scientific">Pyricularia grisea</name>
    <name type="common">Crabgrass-specific blast fungus</name>
    <name type="synonym">Magnaporthe grisea</name>
    <dbReference type="NCBI Taxonomy" id="148305"/>
    <lineage>
        <taxon>Eukaryota</taxon>
        <taxon>Fungi</taxon>
        <taxon>Dikarya</taxon>
        <taxon>Ascomycota</taxon>
        <taxon>Pezizomycotina</taxon>
        <taxon>Sordariomycetes</taxon>
        <taxon>Sordariomycetidae</taxon>
        <taxon>Magnaporthales</taxon>
        <taxon>Pyriculariaceae</taxon>
        <taxon>Pyricularia</taxon>
    </lineage>
</organism>
<feature type="signal peptide" evidence="2">
    <location>
        <begin position="1"/>
        <end position="19"/>
    </location>
</feature>
<proteinExistence type="predicted"/>
<gene>
    <name evidence="3" type="ORF">MCOR33_011106</name>
</gene>
<comment type="caution">
    <text evidence="3">The sequence shown here is derived from an EMBL/GenBank/DDBJ whole genome shotgun (WGS) entry which is preliminary data.</text>
</comment>
<feature type="region of interest" description="Disordered" evidence="1">
    <location>
        <begin position="38"/>
        <end position="93"/>
    </location>
</feature>
<protein>
    <submittedName>
        <fullName evidence="3">Uncharacterized protein</fullName>
    </submittedName>
</protein>
<evidence type="ECO:0000313" key="3">
    <source>
        <dbReference type="EMBL" id="KAI6290717.1"/>
    </source>
</evidence>
<accession>A0ABQ8N3M8</accession>
<feature type="compositionally biased region" description="Basic and acidic residues" evidence="1">
    <location>
        <begin position="53"/>
        <end position="69"/>
    </location>
</feature>
<feature type="chain" id="PRO_5047284136" evidence="2">
    <location>
        <begin position="20"/>
        <end position="93"/>
    </location>
</feature>
<dbReference type="EMBL" id="JABSND010000429">
    <property type="protein sequence ID" value="KAI6290717.1"/>
    <property type="molecule type" value="Genomic_DNA"/>
</dbReference>
<dbReference type="Proteomes" id="UP001059893">
    <property type="component" value="Unassembled WGS sequence"/>
</dbReference>
<name>A0ABQ8N3M8_PYRGI</name>
<sequence>MLFCKAFALVSLFPIGAMSSPIAALGARSIEPGSVAAPRLASRRVPDQGADMDGEKLSGIEARSDDKQYSGKKGSSKSQTRSRGLANRQAGTA</sequence>
<evidence type="ECO:0000256" key="2">
    <source>
        <dbReference type="SAM" id="SignalP"/>
    </source>
</evidence>
<reference evidence="3" key="1">
    <citation type="submission" date="2021-01" db="EMBL/GenBank/DDBJ databases">
        <title>Deciphering the adaptive evolutionary patterns associated with biogeogrpahic diversity in the finger millet blast pathogen Magnaporthe oryzae in Eastern Africa.</title>
        <authorList>
            <person name="Onyema G."/>
            <person name="Shittu T.A."/>
            <person name="Dodsworth S."/>
            <person name="Devilliers S."/>
            <person name="Muthumeenakshi S."/>
            <person name="Sreenivasaprasad S."/>
        </authorList>
    </citation>
    <scope>NUCLEOTIDE SEQUENCE</scope>
    <source>
        <strain evidence="3">D15/s37</strain>
    </source>
</reference>
<evidence type="ECO:0000256" key="1">
    <source>
        <dbReference type="SAM" id="MobiDB-lite"/>
    </source>
</evidence>
<evidence type="ECO:0000313" key="4">
    <source>
        <dbReference type="Proteomes" id="UP001059893"/>
    </source>
</evidence>
<keyword evidence="4" id="KW-1185">Reference proteome</keyword>